<dbReference type="KEGG" id="tpar:AV541_04130"/>
<sequence>MGVWEKAPLRLRRYLVYRRQGGWPPLVLSPSVTVEWLEKGLPPGLPEEVPADGRVYPVARTLEGYLALGHPGVVLRVEGRYAGHLFLRPPGTPPPPHLPWGFLPEPLPWAYGAFVRPEYRGQGLIRCALVALGRGWEEVYAEVRPGNLPARRSLEGLGFRPVGWLQVLILGVPKVRWWRFARFKAERGGAP</sequence>
<name>A0A0X8D8U4_9DEIN</name>
<evidence type="ECO:0000313" key="2">
    <source>
        <dbReference type="EMBL" id="AMA75408.1"/>
    </source>
</evidence>
<dbReference type="GO" id="GO:0016747">
    <property type="term" value="F:acyltransferase activity, transferring groups other than amino-acyl groups"/>
    <property type="evidence" value="ECO:0007669"/>
    <property type="project" value="InterPro"/>
</dbReference>
<dbReference type="Pfam" id="PF00583">
    <property type="entry name" value="Acetyltransf_1"/>
    <property type="match status" value="1"/>
</dbReference>
<dbReference type="SUPFAM" id="SSF55729">
    <property type="entry name" value="Acyl-CoA N-acyltransferases (Nat)"/>
    <property type="match status" value="1"/>
</dbReference>
<dbReference type="RefSeq" id="WP_060384307.1">
    <property type="nucleotide sequence ID" value="NZ_CP014141.1"/>
</dbReference>
<keyword evidence="2" id="KW-0808">Transferase</keyword>
<dbReference type="EMBL" id="CP014141">
    <property type="protein sequence ID" value="AMA75408.1"/>
    <property type="molecule type" value="Genomic_DNA"/>
</dbReference>
<feature type="domain" description="N-acetyltransferase" evidence="1">
    <location>
        <begin position="32"/>
        <end position="182"/>
    </location>
</feature>
<protein>
    <submittedName>
        <fullName evidence="2">Acetyltransferase</fullName>
    </submittedName>
</protein>
<dbReference type="Proteomes" id="UP000061630">
    <property type="component" value="Chromosome"/>
</dbReference>
<gene>
    <name evidence="2" type="ORF">AV541_04130</name>
</gene>
<dbReference type="InterPro" id="IPR000182">
    <property type="entry name" value="GNAT_dom"/>
</dbReference>
<dbReference type="AlphaFoldDB" id="A0A0X8D8U4"/>
<organism evidence="2 3">
    <name type="scientific">Thermus parvatiensis</name>
    <dbReference type="NCBI Taxonomy" id="456163"/>
    <lineage>
        <taxon>Bacteria</taxon>
        <taxon>Thermotogati</taxon>
        <taxon>Deinococcota</taxon>
        <taxon>Deinococci</taxon>
        <taxon>Thermales</taxon>
        <taxon>Thermaceae</taxon>
        <taxon>Thermus</taxon>
    </lineage>
</organism>
<evidence type="ECO:0000259" key="1">
    <source>
        <dbReference type="PROSITE" id="PS51186"/>
    </source>
</evidence>
<reference evidence="2 3" key="1">
    <citation type="submission" date="2016-01" db="EMBL/GenBank/DDBJ databases">
        <title>Genome sequence of Thermus parvatiensis, a thermophile isolated from a hot water spring.</title>
        <authorList>
            <person name="Tripathi C."/>
            <person name="Lal R."/>
        </authorList>
    </citation>
    <scope>NUCLEOTIDE SEQUENCE [LARGE SCALE GENOMIC DNA]</scope>
    <source>
        <strain evidence="2 3">RL</strain>
    </source>
</reference>
<dbReference type="Gene3D" id="3.40.630.30">
    <property type="match status" value="1"/>
</dbReference>
<proteinExistence type="predicted"/>
<evidence type="ECO:0000313" key="3">
    <source>
        <dbReference type="Proteomes" id="UP000061630"/>
    </source>
</evidence>
<dbReference type="PROSITE" id="PS51186">
    <property type="entry name" value="GNAT"/>
    <property type="match status" value="1"/>
</dbReference>
<accession>A0A0X8D8U4</accession>
<dbReference type="InterPro" id="IPR016181">
    <property type="entry name" value="Acyl_CoA_acyltransferase"/>
</dbReference>